<keyword evidence="2" id="KW-1185">Reference proteome</keyword>
<reference evidence="1 2" key="1">
    <citation type="submission" date="2019-05" db="EMBL/GenBank/DDBJ databases">
        <title>Another draft genome of Portunus trituberculatus and its Hox gene families provides insights of decapod evolution.</title>
        <authorList>
            <person name="Jeong J.-H."/>
            <person name="Song I."/>
            <person name="Kim S."/>
            <person name="Choi T."/>
            <person name="Kim D."/>
            <person name="Ryu S."/>
            <person name="Kim W."/>
        </authorList>
    </citation>
    <scope>NUCLEOTIDE SEQUENCE [LARGE SCALE GENOMIC DNA]</scope>
    <source>
        <tissue evidence="1">Muscle</tissue>
    </source>
</reference>
<protein>
    <submittedName>
        <fullName evidence="1">Uncharacterized protein</fullName>
    </submittedName>
</protein>
<dbReference type="AlphaFoldDB" id="A0A5B7DG46"/>
<comment type="caution">
    <text evidence="1">The sequence shown here is derived from an EMBL/GenBank/DDBJ whole genome shotgun (WGS) entry which is preliminary data.</text>
</comment>
<dbReference type="Proteomes" id="UP000324222">
    <property type="component" value="Unassembled WGS sequence"/>
</dbReference>
<sequence length="162" mass="18350">MIEYVMSESWWCKAYHIENWSLQLAQVHYVLVLRLEKLTNGCAFGIAAVLSTYIPVQLSSKSGKGQKVQSDSSQHDHPLGLVLILEEILLPLIAFWLLDVIFITNVSREFSICINQNILNGLFFTALLQLQQGCASWDLPKHTKMHEGQQAMLKHSFGYMAA</sequence>
<dbReference type="EMBL" id="VSRR010000844">
    <property type="protein sequence ID" value="MPC20174.1"/>
    <property type="molecule type" value="Genomic_DNA"/>
</dbReference>
<accession>A0A5B7DG46</accession>
<gene>
    <name evidence="1" type="ORF">E2C01_013106</name>
</gene>
<evidence type="ECO:0000313" key="2">
    <source>
        <dbReference type="Proteomes" id="UP000324222"/>
    </source>
</evidence>
<name>A0A5B7DG46_PORTR</name>
<organism evidence="1 2">
    <name type="scientific">Portunus trituberculatus</name>
    <name type="common">Swimming crab</name>
    <name type="synonym">Neptunus trituberculatus</name>
    <dbReference type="NCBI Taxonomy" id="210409"/>
    <lineage>
        <taxon>Eukaryota</taxon>
        <taxon>Metazoa</taxon>
        <taxon>Ecdysozoa</taxon>
        <taxon>Arthropoda</taxon>
        <taxon>Crustacea</taxon>
        <taxon>Multicrustacea</taxon>
        <taxon>Malacostraca</taxon>
        <taxon>Eumalacostraca</taxon>
        <taxon>Eucarida</taxon>
        <taxon>Decapoda</taxon>
        <taxon>Pleocyemata</taxon>
        <taxon>Brachyura</taxon>
        <taxon>Eubrachyura</taxon>
        <taxon>Portunoidea</taxon>
        <taxon>Portunidae</taxon>
        <taxon>Portuninae</taxon>
        <taxon>Portunus</taxon>
    </lineage>
</organism>
<evidence type="ECO:0000313" key="1">
    <source>
        <dbReference type="EMBL" id="MPC20174.1"/>
    </source>
</evidence>
<proteinExistence type="predicted"/>